<evidence type="ECO:0000256" key="1">
    <source>
        <dbReference type="SAM" id="MobiDB-lite"/>
    </source>
</evidence>
<evidence type="ECO:0000313" key="3">
    <source>
        <dbReference type="Proteomes" id="UP000053831"/>
    </source>
</evidence>
<dbReference type="AlphaFoldDB" id="A0A0M8N2U0"/>
<feature type="compositionally biased region" description="Basic and acidic residues" evidence="1">
    <location>
        <begin position="83"/>
        <end position="109"/>
    </location>
</feature>
<dbReference type="STRING" id="150374.A0A0M8N2U0"/>
<feature type="compositionally biased region" description="Polar residues" evidence="1">
    <location>
        <begin position="190"/>
        <end position="200"/>
    </location>
</feature>
<feature type="compositionally biased region" description="Basic residues" evidence="1">
    <location>
        <begin position="458"/>
        <end position="467"/>
    </location>
</feature>
<feature type="compositionally biased region" description="Basic and acidic residues" evidence="1">
    <location>
        <begin position="524"/>
        <end position="555"/>
    </location>
</feature>
<reference evidence="2 3" key="1">
    <citation type="submission" date="2015-07" db="EMBL/GenBank/DDBJ databases">
        <title>The genome of the fungus Escovopsis weberi, a specialized disease agent of ant agriculture.</title>
        <authorList>
            <person name="de Man T.J."/>
            <person name="Stajich J.E."/>
            <person name="Kubicek C.P."/>
            <person name="Chenthamara K."/>
            <person name="Atanasova L."/>
            <person name="Druzhinina I.S."/>
            <person name="Birnbaum S."/>
            <person name="Barribeau S.M."/>
            <person name="Teiling C."/>
            <person name="Suen G."/>
            <person name="Currie C."/>
            <person name="Gerardo N.M."/>
        </authorList>
    </citation>
    <scope>NUCLEOTIDE SEQUENCE [LARGE SCALE GENOMIC DNA]</scope>
</reference>
<dbReference type="OrthoDB" id="5402307at2759"/>
<feature type="compositionally biased region" description="Basic and acidic residues" evidence="1">
    <location>
        <begin position="468"/>
        <end position="481"/>
    </location>
</feature>
<comment type="caution">
    <text evidence="2">The sequence shown here is derived from an EMBL/GenBank/DDBJ whole genome shotgun (WGS) entry which is preliminary data.</text>
</comment>
<feature type="compositionally biased region" description="Basic and acidic residues" evidence="1">
    <location>
        <begin position="495"/>
        <end position="506"/>
    </location>
</feature>
<evidence type="ECO:0000313" key="2">
    <source>
        <dbReference type="EMBL" id="KOS21997.1"/>
    </source>
</evidence>
<name>A0A0M8N2U0_ESCWE</name>
<accession>A0A0M8N2U0</accession>
<dbReference type="EMBL" id="LGSR01000006">
    <property type="protein sequence ID" value="KOS21997.1"/>
    <property type="molecule type" value="Genomic_DNA"/>
</dbReference>
<gene>
    <name evidence="2" type="ORF">ESCO_001670</name>
</gene>
<sequence length="577" mass="63359">MPPPSVSRGSGMDQTVTIINNSGKIVNTGKQLVSLFSAVSTTYKDKKAELKLRRFLQRSAQDEPAPNVPRTRGYEPSVGSRGDGTHRHEDDGAAEYRLEDGRRSRHAYDEQSVASSRRSHTSRQSTRSDQHRRKSTGKGLTESNLDRMSETSSTAPSRAAAPGAYRSPYAETIQPGAATRGRATEYERSITPSECTQAASESLGMRGGLALQQRQQIQQQQIEEEEESSVSSDDDMHLAYGSLPPDLAQRKDLDPVETVDQVEQAQSLVHRIEDLLDEVECMEHTATEMIKHLQERPDAAAAVALTLAELSAFVGKMSPAFLNVLKGGSPAVFALLASPQFLIGTSIAVGVTVVMFGGWKIIQRATSQQEQRQALAFEASPAPAAAQPASQVTNEAEEALVLKRVEEEMSTIDTWRRGIVADSNWEKETAEMELITPKAKTRRTWGRDRGDDDETKSHRSSATHKSSRPSDSHKSKPSHREDHHHKQQQQQHPSSADRRSSRRGDEGASVASSGANKRSSSTKKPKEQRDHRDDRSTRGGSSKTEEAPAKAKETLPKAVGKATTKMKGWLKIGDKEK</sequence>
<dbReference type="Proteomes" id="UP000053831">
    <property type="component" value="Unassembled WGS sequence"/>
</dbReference>
<organism evidence="2 3">
    <name type="scientific">Escovopsis weberi</name>
    <dbReference type="NCBI Taxonomy" id="150374"/>
    <lineage>
        <taxon>Eukaryota</taxon>
        <taxon>Fungi</taxon>
        <taxon>Dikarya</taxon>
        <taxon>Ascomycota</taxon>
        <taxon>Pezizomycotina</taxon>
        <taxon>Sordariomycetes</taxon>
        <taxon>Hypocreomycetidae</taxon>
        <taxon>Hypocreales</taxon>
        <taxon>Hypocreaceae</taxon>
        <taxon>Escovopsis</taxon>
    </lineage>
</organism>
<feature type="compositionally biased region" description="Polar residues" evidence="1">
    <location>
        <begin position="510"/>
        <end position="519"/>
    </location>
</feature>
<feature type="region of interest" description="Disordered" evidence="1">
    <location>
        <begin position="430"/>
        <end position="577"/>
    </location>
</feature>
<feature type="compositionally biased region" description="Low complexity" evidence="1">
    <location>
        <begin position="151"/>
        <end position="170"/>
    </location>
</feature>
<feature type="compositionally biased region" description="Low complexity" evidence="1">
    <location>
        <begin position="379"/>
        <end position="391"/>
    </location>
</feature>
<keyword evidence="3" id="KW-1185">Reference proteome</keyword>
<proteinExistence type="predicted"/>
<feature type="region of interest" description="Disordered" evidence="1">
    <location>
        <begin position="55"/>
        <end position="204"/>
    </location>
</feature>
<feature type="region of interest" description="Disordered" evidence="1">
    <location>
        <begin position="374"/>
        <end position="393"/>
    </location>
</feature>
<feature type="region of interest" description="Disordered" evidence="1">
    <location>
        <begin position="219"/>
        <end position="239"/>
    </location>
</feature>
<protein>
    <submittedName>
        <fullName evidence="2">Uncharacterized protein</fullName>
    </submittedName>
</protein>